<dbReference type="Proteomes" id="UP000590412">
    <property type="component" value="Unassembled WGS sequence"/>
</dbReference>
<feature type="compositionally biased region" description="Low complexity" evidence="10">
    <location>
        <begin position="42"/>
        <end position="51"/>
    </location>
</feature>
<dbReference type="GO" id="GO:0031965">
    <property type="term" value="C:nuclear membrane"/>
    <property type="evidence" value="ECO:0007669"/>
    <property type="project" value="UniProtKB-UniRule"/>
</dbReference>
<reference evidence="11" key="1">
    <citation type="submission" date="2020-03" db="EMBL/GenBank/DDBJ databases">
        <title>FDA dAtabase for Regulatory Grade micrObial Sequences (FDA-ARGOS): Supporting development and validation of Infectious Disease Dx tests.</title>
        <authorList>
            <person name="Campos J."/>
            <person name="Goldberg B."/>
            <person name="Tallon L."/>
            <person name="Sadzewicz L."/>
            <person name="Vavikolanu K."/>
            <person name="Mehta A."/>
            <person name="Aluvathingal J."/>
            <person name="Nadendla S."/>
            <person name="Nandy P."/>
            <person name="Geyer C."/>
            <person name="Yan Y."/>
            <person name="Sichtig H."/>
        </authorList>
    </citation>
    <scope>NUCLEOTIDE SEQUENCE [LARGE SCALE GENOMIC DNA]</scope>
    <source>
        <strain evidence="11">FDAARGOS_652</strain>
    </source>
</reference>
<name>A0A8X7NJK0_CANPA</name>
<evidence type="ECO:0000256" key="4">
    <source>
        <dbReference type="ARBA" id="ARBA00022816"/>
    </source>
</evidence>
<protein>
    <recommendedName>
        <fullName evidence="9">Nuclear pore complex protein Nup85</fullName>
    </recommendedName>
</protein>
<dbReference type="GO" id="GO:0006406">
    <property type="term" value="P:mRNA export from nucleus"/>
    <property type="evidence" value="ECO:0007669"/>
    <property type="project" value="TreeGrafter"/>
</dbReference>
<evidence type="ECO:0000256" key="9">
    <source>
        <dbReference type="RuleBase" id="RU365073"/>
    </source>
</evidence>
<keyword evidence="8 9" id="KW-0539">Nucleus</keyword>
<keyword evidence="9" id="KW-0472">Membrane</keyword>
<evidence type="ECO:0000256" key="7">
    <source>
        <dbReference type="ARBA" id="ARBA00023132"/>
    </source>
</evidence>
<gene>
    <name evidence="11" type="ORF">FOB60_002802</name>
</gene>
<dbReference type="AlphaFoldDB" id="A0A8X7NJK0"/>
<evidence type="ECO:0000256" key="10">
    <source>
        <dbReference type="SAM" id="MobiDB-lite"/>
    </source>
</evidence>
<feature type="compositionally biased region" description="Polar residues" evidence="10">
    <location>
        <begin position="14"/>
        <end position="41"/>
    </location>
</feature>
<dbReference type="GO" id="GO:0017056">
    <property type="term" value="F:structural constituent of nuclear pore"/>
    <property type="evidence" value="ECO:0007669"/>
    <property type="project" value="TreeGrafter"/>
</dbReference>
<dbReference type="EMBL" id="JABWAB010000004">
    <property type="protein sequence ID" value="KAF6052546.1"/>
    <property type="molecule type" value="Genomic_DNA"/>
</dbReference>
<evidence type="ECO:0000256" key="3">
    <source>
        <dbReference type="ARBA" id="ARBA00022448"/>
    </source>
</evidence>
<dbReference type="GO" id="GO:0031080">
    <property type="term" value="C:nuclear pore outer ring"/>
    <property type="evidence" value="ECO:0007669"/>
    <property type="project" value="TreeGrafter"/>
</dbReference>
<dbReference type="PANTHER" id="PTHR13373:SF21">
    <property type="entry name" value="NUCLEAR PORE COMPLEX PROTEIN NUP85"/>
    <property type="match status" value="1"/>
</dbReference>
<evidence type="ECO:0000256" key="1">
    <source>
        <dbReference type="ARBA" id="ARBA00004567"/>
    </source>
</evidence>
<dbReference type="GO" id="GO:0045893">
    <property type="term" value="P:positive regulation of DNA-templated transcription"/>
    <property type="evidence" value="ECO:0007669"/>
    <property type="project" value="TreeGrafter"/>
</dbReference>
<organism evidence="11 12">
    <name type="scientific">Candida parapsilosis</name>
    <name type="common">Yeast</name>
    <dbReference type="NCBI Taxonomy" id="5480"/>
    <lineage>
        <taxon>Eukaryota</taxon>
        <taxon>Fungi</taxon>
        <taxon>Dikarya</taxon>
        <taxon>Ascomycota</taxon>
        <taxon>Saccharomycotina</taxon>
        <taxon>Pichiomycetes</taxon>
        <taxon>Debaryomycetaceae</taxon>
        <taxon>Candida/Lodderomyces clade</taxon>
        <taxon>Candida</taxon>
    </lineage>
</organism>
<evidence type="ECO:0000256" key="5">
    <source>
        <dbReference type="ARBA" id="ARBA00022927"/>
    </source>
</evidence>
<evidence type="ECO:0000256" key="6">
    <source>
        <dbReference type="ARBA" id="ARBA00023010"/>
    </source>
</evidence>
<dbReference type="PANTHER" id="PTHR13373">
    <property type="entry name" value="FROUNT PROTEIN-RELATED"/>
    <property type="match status" value="1"/>
</dbReference>
<keyword evidence="4 9" id="KW-0509">mRNA transport</keyword>
<comment type="subcellular location">
    <subcellularLocation>
        <location evidence="1 9">Nucleus</location>
        <location evidence="1 9">Nuclear pore complex</location>
    </subcellularLocation>
</comment>
<feature type="region of interest" description="Disordered" evidence="10">
    <location>
        <begin position="1"/>
        <end position="51"/>
    </location>
</feature>
<feature type="compositionally biased region" description="Acidic residues" evidence="10">
    <location>
        <begin position="1"/>
        <end position="13"/>
    </location>
</feature>
<sequence length="765" mass="87954">MLEIPVEGEEDGDSTTSSETEGIVSDSPTTSDKISHGQQPQSNPSSNTSLSSYFSSNTEYVTLPHWLNSDEALSFQFDQERYHSSLQYETALDRKYVEYIESNFQTIQGLAENLKLIDEESLLQPIGVITSHNERPQQQSKSQLIDDAFASIADHLNSCFAEESVLNNSEALVGKFNYLSISLECLRATCFSSDVRRLPELIVQWVNKFDPQPSPELIDEVMTSTPQCYAHPLFWNTLMSKTICRGLFDQSCNILEHSKYNELEGDENGLYQAISNLQTLLSSYTPMALKGQFPQWKLLACKFRDELALIEIATGDQTKRDFYQIMRSQIYDIACILTGFSQTIANYCDTWCELYLAYSLYQIRDDASVYQEYFQQAIKEKPPASYLEKGEFADYDELTESCLLKILEGRFLKALEGIFELDPATAAYISLLLELKGYLNPYYSTDIHKNSNLMELLDKKKISDYFLLIHAYNCLNVHPLVPVGVGLLSDKVLNQSLNALERNRQTIAQFFPKYEVKDDSDQEWALTVCADLHLISTAKDMFYQAGLRAFHQNYLYEALQNFVDCYDPDKTSGSYHKEGLEQIRYIVWDVIFADCIVCNKPIEDELINDIVDQKVDSEIHPIIQQCISPYAVLKEFFDSLKIGNSNPSLLVSRIFHLLNFKYLPEKFKPLLLCQFLPFLEGASKLRQSDLFKIIELIEDYEDDRNVQTKKEGDELYAVSVNHKEEEEQLEPYDWRRTSTIPTTFNEMIKLLRQKLTIQLGQKFID</sequence>
<evidence type="ECO:0000256" key="2">
    <source>
        <dbReference type="ARBA" id="ARBA00005573"/>
    </source>
</evidence>
<proteinExistence type="inferred from homology"/>
<keyword evidence="7 9" id="KW-0906">Nuclear pore complex</keyword>
<dbReference type="GO" id="GO:0006606">
    <property type="term" value="P:protein import into nucleus"/>
    <property type="evidence" value="ECO:0007669"/>
    <property type="project" value="TreeGrafter"/>
</dbReference>
<comment type="caution">
    <text evidence="11">The sequence shown here is derived from an EMBL/GenBank/DDBJ whole genome shotgun (WGS) entry which is preliminary data.</text>
</comment>
<keyword evidence="5 9" id="KW-0653">Protein transport</keyword>
<keyword evidence="3 9" id="KW-0813">Transport</keyword>
<keyword evidence="6 9" id="KW-0811">Translocation</keyword>
<accession>A0A8X7NJK0</accession>
<comment type="similarity">
    <text evidence="2 9">Belongs to the nucleoporin Nup85 family.</text>
</comment>
<dbReference type="InterPro" id="IPR011502">
    <property type="entry name" value="Nucleoporin_Nup85"/>
</dbReference>
<evidence type="ECO:0000256" key="8">
    <source>
        <dbReference type="ARBA" id="ARBA00023242"/>
    </source>
</evidence>
<comment type="function">
    <text evidence="9">Functions as a component of the nuclear pore complex (NPC).</text>
</comment>
<comment type="subunit">
    <text evidence="9">Component of the nuclear pore complex (NPC).</text>
</comment>
<dbReference type="Pfam" id="PF07575">
    <property type="entry name" value="Nucleopor_Nup85"/>
    <property type="match status" value="1"/>
</dbReference>
<evidence type="ECO:0000313" key="12">
    <source>
        <dbReference type="Proteomes" id="UP000590412"/>
    </source>
</evidence>
<evidence type="ECO:0000313" key="11">
    <source>
        <dbReference type="EMBL" id="KAF6052546.1"/>
    </source>
</evidence>